<evidence type="ECO:0000313" key="4">
    <source>
        <dbReference type="Proteomes" id="UP000030762"/>
    </source>
</evidence>
<protein>
    <recommendedName>
        <fullName evidence="2">Transposase IS30-like HTH domain-containing protein</fullName>
    </recommendedName>
</protein>
<reference evidence="3 4" key="1">
    <citation type="submission" date="2012-04" db="EMBL/GenBank/DDBJ databases">
        <title>The Genome Sequence of Saprolegnia declina VS20.</title>
        <authorList>
            <consortium name="The Broad Institute Genome Sequencing Platform"/>
            <person name="Russ C."/>
            <person name="Nusbaum C."/>
            <person name="Tyler B."/>
            <person name="van West P."/>
            <person name="Dieguez-Uribeondo J."/>
            <person name="de Bruijn I."/>
            <person name="Tripathy S."/>
            <person name="Jiang R."/>
            <person name="Young S.K."/>
            <person name="Zeng Q."/>
            <person name="Gargeya S."/>
            <person name="Fitzgerald M."/>
            <person name="Haas B."/>
            <person name="Abouelleil A."/>
            <person name="Alvarado L."/>
            <person name="Arachchi H.M."/>
            <person name="Berlin A."/>
            <person name="Chapman S.B."/>
            <person name="Goldberg J."/>
            <person name="Griggs A."/>
            <person name="Gujja S."/>
            <person name="Hansen M."/>
            <person name="Howarth C."/>
            <person name="Imamovic A."/>
            <person name="Larimer J."/>
            <person name="McCowen C."/>
            <person name="Montmayeur A."/>
            <person name="Murphy C."/>
            <person name="Neiman D."/>
            <person name="Pearson M."/>
            <person name="Priest M."/>
            <person name="Roberts A."/>
            <person name="Saif S."/>
            <person name="Shea T."/>
            <person name="Sisk P."/>
            <person name="Sykes S."/>
            <person name="Wortman J."/>
            <person name="Nusbaum C."/>
            <person name="Birren B."/>
        </authorList>
    </citation>
    <scope>NUCLEOTIDE SEQUENCE [LARGE SCALE GENOMIC DNA]</scope>
    <source>
        <strain evidence="3 4">VS20</strain>
    </source>
</reference>
<dbReference type="EMBL" id="JH767187">
    <property type="protein sequence ID" value="EQC29110.1"/>
    <property type="molecule type" value="Genomic_DNA"/>
</dbReference>
<evidence type="ECO:0000256" key="1">
    <source>
        <dbReference type="SAM" id="MobiDB-lite"/>
    </source>
</evidence>
<feature type="non-terminal residue" evidence="3">
    <location>
        <position position="108"/>
    </location>
</feature>
<accession>T0Q6L9</accession>
<organism evidence="3 4">
    <name type="scientific">Saprolegnia diclina (strain VS20)</name>
    <dbReference type="NCBI Taxonomy" id="1156394"/>
    <lineage>
        <taxon>Eukaryota</taxon>
        <taxon>Sar</taxon>
        <taxon>Stramenopiles</taxon>
        <taxon>Oomycota</taxon>
        <taxon>Saprolegniomycetes</taxon>
        <taxon>Saprolegniales</taxon>
        <taxon>Saprolegniaceae</taxon>
        <taxon>Saprolegnia</taxon>
    </lineage>
</organism>
<keyword evidence="4" id="KW-1185">Reference proteome</keyword>
<dbReference type="SUPFAM" id="SSF46689">
    <property type="entry name" value="Homeodomain-like"/>
    <property type="match status" value="1"/>
</dbReference>
<dbReference type="InterPro" id="IPR025246">
    <property type="entry name" value="IS30-like_HTH"/>
</dbReference>
<dbReference type="STRING" id="1156394.T0Q6L9"/>
<dbReference type="RefSeq" id="XP_008617445.1">
    <property type="nucleotide sequence ID" value="XM_008619223.1"/>
</dbReference>
<dbReference type="Gene3D" id="1.10.10.60">
    <property type="entry name" value="Homeodomain-like"/>
    <property type="match status" value="1"/>
</dbReference>
<proteinExistence type="predicted"/>
<dbReference type="Pfam" id="PF13936">
    <property type="entry name" value="HTH_38"/>
    <property type="match status" value="1"/>
</dbReference>
<dbReference type="OrthoDB" id="78686at2759"/>
<dbReference type="GeneID" id="19953868"/>
<dbReference type="Proteomes" id="UP000030762">
    <property type="component" value="Unassembled WGS sequence"/>
</dbReference>
<dbReference type="InterPro" id="IPR009057">
    <property type="entry name" value="Homeodomain-like_sf"/>
</dbReference>
<feature type="region of interest" description="Disordered" evidence="1">
    <location>
        <begin position="39"/>
        <end position="61"/>
    </location>
</feature>
<gene>
    <name evidence="3" type="ORF">SDRG_13141</name>
</gene>
<sequence length="108" mass="11894">MPRGTSLTPSERERILALNQSGLSNRAIAKELNRSPKVVNSFLKSPNDYNTAKRPGRKPTLTPDALRQLVAAASEGVFTARELRVDQQVPLGVRRIQQILSSAEISSR</sequence>
<dbReference type="AlphaFoldDB" id="T0Q6L9"/>
<name>T0Q6L9_SAPDV</name>
<dbReference type="VEuPathDB" id="FungiDB:SDRG_13141"/>
<dbReference type="InParanoid" id="T0Q6L9"/>
<evidence type="ECO:0000259" key="2">
    <source>
        <dbReference type="Pfam" id="PF13936"/>
    </source>
</evidence>
<feature type="domain" description="Transposase IS30-like HTH" evidence="2">
    <location>
        <begin position="4"/>
        <end position="39"/>
    </location>
</feature>
<evidence type="ECO:0000313" key="3">
    <source>
        <dbReference type="EMBL" id="EQC29110.1"/>
    </source>
</evidence>
<dbReference type="OMA" id="SANQICK"/>